<accession>A0A934TJN8</accession>
<evidence type="ECO:0000313" key="2">
    <source>
        <dbReference type="Proteomes" id="UP000706333"/>
    </source>
</evidence>
<proteinExistence type="predicted"/>
<dbReference type="AlphaFoldDB" id="A0A934TJN8"/>
<sequence>MTTIVTRAYKDLDTAKSVVEALRAERHPDRDMDLFNKGDANLADKLAAAKVPAEAVPALVKAIEGGKPVVVARAEITPFGAAARAKNVLDAFNPVTVQGTDGDFYLSTVPLDGTAETIDSTHGRFFTTVQDIRAKRNWSFSAMMGWKMKSDRRPAPHLVHRGRKLFTEGYMPLLSDRKPVEGAIYREKKLFSAGFYPMLSDRKPADGLVMKDHPFMSQRFWKAPLLSERR</sequence>
<protein>
    <submittedName>
        <fullName evidence="1">Uncharacterized protein</fullName>
    </submittedName>
</protein>
<gene>
    <name evidence="1" type="ORF">CCR87_06795</name>
</gene>
<dbReference type="RefSeq" id="WP_201156817.1">
    <property type="nucleotide sequence ID" value="NZ_NHSD01000198.1"/>
</dbReference>
<dbReference type="EMBL" id="NHSD01000198">
    <property type="protein sequence ID" value="MBK5927052.1"/>
    <property type="molecule type" value="Genomic_DNA"/>
</dbReference>
<reference evidence="1" key="1">
    <citation type="submission" date="2017-05" db="EMBL/GenBank/DDBJ databases">
        <authorList>
            <person name="Imhoff J.F."/>
            <person name="Rahn T."/>
            <person name="Kuenzel S."/>
            <person name="Neulinger S.C."/>
        </authorList>
    </citation>
    <scope>NUCLEOTIDE SEQUENCE</scope>
    <source>
        <strain evidence="1">LMG 28126</strain>
    </source>
</reference>
<name>A0A934TJN8_9RHOB</name>
<keyword evidence="2" id="KW-1185">Reference proteome</keyword>
<reference evidence="1" key="2">
    <citation type="journal article" date="2020" name="Microorganisms">
        <title>Osmotic Adaptation and Compatible Solute Biosynthesis of Phototrophic Bacteria as Revealed from Genome Analyses.</title>
        <authorList>
            <person name="Imhoff J.F."/>
            <person name="Rahn T."/>
            <person name="Kunzel S."/>
            <person name="Keller A."/>
            <person name="Neulinger S.C."/>
        </authorList>
    </citation>
    <scope>NUCLEOTIDE SEQUENCE</scope>
    <source>
        <strain evidence="1">LMG 28126</strain>
    </source>
</reference>
<comment type="caution">
    <text evidence="1">The sequence shown here is derived from an EMBL/GenBank/DDBJ whole genome shotgun (WGS) entry which is preliminary data.</text>
</comment>
<organism evidence="1 2">
    <name type="scientific">Rhodobaculum claviforme</name>
    <dbReference type="NCBI Taxonomy" id="1549854"/>
    <lineage>
        <taxon>Bacteria</taxon>
        <taxon>Pseudomonadati</taxon>
        <taxon>Pseudomonadota</taxon>
        <taxon>Alphaproteobacteria</taxon>
        <taxon>Rhodobacterales</taxon>
        <taxon>Paracoccaceae</taxon>
        <taxon>Rhodobaculum</taxon>
    </lineage>
</organism>
<dbReference type="Proteomes" id="UP000706333">
    <property type="component" value="Unassembled WGS sequence"/>
</dbReference>
<evidence type="ECO:0000313" key="1">
    <source>
        <dbReference type="EMBL" id="MBK5927052.1"/>
    </source>
</evidence>